<accession>A0A2W1HVU3</accession>
<evidence type="ECO:0000313" key="1">
    <source>
        <dbReference type="EMBL" id="KAF7578568.1"/>
    </source>
</evidence>
<dbReference type="AlphaFoldDB" id="A0A2W1HVU3"/>
<dbReference type="Proteomes" id="UP000249757">
    <property type="component" value="Unassembled WGS sequence"/>
</dbReference>
<evidence type="ECO:0000313" key="2">
    <source>
        <dbReference type="EMBL" id="KAI1517749.1"/>
    </source>
</evidence>
<dbReference type="Proteomes" id="UP000245464">
    <property type="component" value="Chromosome 1"/>
</dbReference>
<gene>
    <name evidence="2" type="ORF">Ptr86124_003050</name>
    <name evidence="1" type="ORF">PtrM4_028080</name>
</gene>
<sequence length="191" mass="22748">MSCQLCEIWNSSDYTDCQWADPSREEEGQTKMRAQILNMIKEVNSYLKCCRKMEELYCTFGVVYHKTRQDVRNDEQLKRYHEVNEGDGFTDLDPAIQDLTKLLITLTHISPRVSAHELYHIMDNELVPAFRAAYLKCKDCQTTIKQLVSKSCQMYQDQLRTYHDWFDRKFDEDTQEFTLDFVAPEWAIFRK</sequence>
<reference evidence="4" key="4">
    <citation type="journal article" date="2022" name="Microb. Genom.">
        <title>A global pangenome for the wheat fungal pathogen Pyrenophora tritici-repentis and prediction of effector protein structural homology.</title>
        <authorList>
            <person name="Moolhuijzen P.M."/>
            <person name="See P.T."/>
            <person name="Shi G."/>
            <person name="Powell H.R."/>
            <person name="Cockram J."/>
            <person name="Jorgensen L.N."/>
            <person name="Benslimane H."/>
            <person name="Strelkov S.E."/>
            <person name="Turner J."/>
            <person name="Liu Z."/>
            <person name="Moffat C.S."/>
        </authorList>
    </citation>
    <scope>NUCLEOTIDE SEQUENCE [LARGE SCALE GENOMIC DNA]</scope>
</reference>
<dbReference type="EMBL" id="NRDI02000003">
    <property type="protein sequence ID" value="KAI1517749.1"/>
    <property type="molecule type" value="Genomic_DNA"/>
</dbReference>
<name>A0A2W1HVU3_9PLEO</name>
<dbReference type="OrthoDB" id="10460750at2759"/>
<proteinExistence type="predicted"/>
<comment type="caution">
    <text evidence="1">The sequence shown here is derived from an EMBL/GenBank/DDBJ whole genome shotgun (WGS) entry which is preliminary data.</text>
</comment>
<evidence type="ECO:0000313" key="3">
    <source>
        <dbReference type="Proteomes" id="UP000245464"/>
    </source>
</evidence>
<keyword evidence="4" id="KW-1185">Reference proteome</keyword>
<reference evidence="1 3" key="1">
    <citation type="journal article" date="2018" name="BMC Genomics">
        <title>Comparative genomics of the wheat fungal pathogen Pyrenophora tritici-repentis reveals chromosomal variations and genome plasticity.</title>
        <authorList>
            <person name="Moolhuijzen P."/>
            <person name="See P.T."/>
            <person name="Hane J.K."/>
            <person name="Shi G."/>
            <person name="Liu Z."/>
            <person name="Oliver R.P."/>
            <person name="Moffat C.S."/>
        </authorList>
    </citation>
    <scope>NUCLEOTIDE SEQUENCE [LARGE SCALE GENOMIC DNA]</scope>
    <source>
        <strain evidence="1">M4</strain>
    </source>
</reference>
<protein>
    <submittedName>
        <fullName evidence="1">Uncharacterized protein</fullName>
    </submittedName>
</protein>
<reference evidence="2" key="3">
    <citation type="journal article" date="2022" name="bioRxiv">
        <title>A global pangenome for the wheat fungal pathogen Pyrenophora tritici-repentis and prediction of effector protein structural homology.</title>
        <authorList>
            <person name="Moolhuijzen P."/>
            <person name="See P.T."/>
            <person name="Shi G."/>
            <person name="Powell H.R."/>
            <person name="Cockram J."/>
            <person name="Jorgensen L.N."/>
            <person name="Benslimane H."/>
            <person name="Strelkov S.E."/>
            <person name="Turner J."/>
            <person name="Liu Z."/>
            <person name="Moffat C.S."/>
        </authorList>
    </citation>
    <scope>NUCLEOTIDE SEQUENCE</scope>
    <source>
        <strain evidence="2">86-124</strain>
    </source>
</reference>
<dbReference type="EMBL" id="NQIK02000001">
    <property type="protein sequence ID" value="KAF7578568.1"/>
    <property type="molecule type" value="Genomic_DNA"/>
</dbReference>
<reference evidence="2" key="2">
    <citation type="submission" date="2021-05" db="EMBL/GenBank/DDBJ databases">
        <authorList>
            <person name="Moolhuijzen P.M."/>
            <person name="Moffat C.S."/>
        </authorList>
    </citation>
    <scope>NUCLEOTIDE SEQUENCE</scope>
    <source>
        <strain evidence="2">86-124</strain>
    </source>
</reference>
<organism evidence="1 3">
    <name type="scientific">Pyrenophora tritici-repentis</name>
    <dbReference type="NCBI Taxonomy" id="45151"/>
    <lineage>
        <taxon>Eukaryota</taxon>
        <taxon>Fungi</taxon>
        <taxon>Dikarya</taxon>
        <taxon>Ascomycota</taxon>
        <taxon>Pezizomycotina</taxon>
        <taxon>Dothideomycetes</taxon>
        <taxon>Pleosporomycetidae</taxon>
        <taxon>Pleosporales</taxon>
        <taxon>Pleosporineae</taxon>
        <taxon>Pleosporaceae</taxon>
        <taxon>Pyrenophora</taxon>
    </lineage>
</organism>
<evidence type="ECO:0000313" key="4">
    <source>
        <dbReference type="Proteomes" id="UP000249757"/>
    </source>
</evidence>